<evidence type="ECO:0000259" key="9">
    <source>
        <dbReference type="PROSITE" id="PS52029"/>
    </source>
</evidence>
<dbReference type="Gene3D" id="2.40.440.10">
    <property type="entry name" value="L,D-transpeptidase catalytic domain-like"/>
    <property type="match status" value="1"/>
</dbReference>
<comment type="pathway">
    <text evidence="1 7">Cell wall biogenesis; peptidoglycan biosynthesis.</text>
</comment>
<protein>
    <submittedName>
        <fullName evidence="10">L,D-transpeptidase family protein</fullName>
    </submittedName>
</protein>
<evidence type="ECO:0000256" key="3">
    <source>
        <dbReference type="ARBA" id="ARBA00022679"/>
    </source>
</evidence>
<dbReference type="EMBL" id="JANAVZ010000002">
    <property type="protein sequence ID" value="MCT4332021.1"/>
    <property type="molecule type" value="Genomic_DNA"/>
</dbReference>
<dbReference type="Pfam" id="PF01471">
    <property type="entry name" value="PG_binding_1"/>
    <property type="match status" value="1"/>
</dbReference>
<feature type="chain" id="PRO_5047254626" evidence="8">
    <location>
        <begin position="25"/>
        <end position="544"/>
    </location>
</feature>
<name>A0ABT2K6A0_9RHOB</name>
<proteinExistence type="inferred from homology"/>
<dbReference type="RefSeq" id="WP_260275892.1">
    <property type="nucleotide sequence ID" value="NZ_JANAVZ010000002.1"/>
</dbReference>
<dbReference type="Proteomes" id="UP001320702">
    <property type="component" value="Unassembled WGS sequence"/>
</dbReference>
<accession>A0ABT2K6A0</accession>
<dbReference type="Pfam" id="PF03734">
    <property type="entry name" value="YkuD"/>
    <property type="match status" value="1"/>
</dbReference>
<dbReference type="InterPro" id="IPR005490">
    <property type="entry name" value="LD_TPept_cat_dom"/>
</dbReference>
<evidence type="ECO:0000313" key="10">
    <source>
        <dbReference type="EMBL" id="MCT4332021.1"/>
    </source>
</evidence>
<keyword evidence="5 7" id="KW-0573">Peptidoglycan synthesis</keyword>
<evidence type="ECO:0000256" key="6">
    <source>
        <dbReference type="ARBA" id="ARBA00023316"/>
    </source>
</evidence>
<dbReference type="InterPro" id="IPR036366">
    <property type="entry name" value="PGBDSf"/>
</dbReference>
<keyword evidence="4 7" id="KW-0133">Cell shape</keyword>
<gene>
    <name evidence="10" type="ORF">MU516_03945</name>
</gene>
<evidence type="ECO:0000256" key="8">
    <source>
        <dbReference type="SAM" id="SignalP"/>
    </source>
</evidence>
<dbReference type="InterPro" id="IPR036365">
    <property type="entry name" value="PGBD-like_sf"/>
</dbReference>
<dbReference type="PANTHER" id="PTHR41533">
    <property type="entry name" value="L,D-TRANSPEPTIDASE HI_1667-RELATED"/>
    <property type="match status" value="1"/>
</dbReference>
<comment type="caution">
    <text evidence="10">The sequence shown here is derived from an EMBL/GenBank/DDBJ whole genome shotgun (WGS) entry which is preliminary data.</text>
</comment>
<evidence type="ECO:0000256" key="7">
    <source>
        <dbReference type="PROSITE-ProRule" id="PRU01373"/>
    </source>
</evidence>
<reference evidence="10 11" key="1">
    <citation type="submission" date="2022-04" db="EMBL/GenBank/DDBJ databases">
        <title>Paracoccus sp. YLB-12 draft genome sequence.</title>
        <authorList>
            <person name="Yu L."/>
        </authorList>
    </citation>
    <scope>NUCLEOTIDE SEQUENCE [LARGE SCALE GENOMIC DNA]</scope>
    <source>
        <strain evidence="10 11">YLB-12</strain>
    </source>
</reference>
<evidence type="ECO:0000313" key="11">
    <source>
        <dbReference type="Proteomes" id="UP001320702"/>
    </source>
</evidence>
<evidence type="ECO:0000256" key="2">
    <source>
        <dbReference type="ARBA" id="ARBA00005992"/>
    </source>
</evidence>
<dbReference type="SUPFAM" id="SSF141523">
    <property type="entry name" value="L,D-transpeptidase catalytic domain-like"/>
    <property type="match status" value="1"/>
</dbReference>
<feature type="signal peptide" evidence="8">
    <location>
        <begin position="1"/>
        <end position="24"/>
    </location>
</feature>
<sequence length="544" mass="60421">MRSRRFLPVIGLLMATVAVQPAIAQSGLVPGRAAGVALAPQLHFTSDEMALANAVADRPQLAAFYGSHGLRPIFQGEDGDRLRKALHQAIRSAPRHGLPVERYRPEMLAGVGQGLQSEVIHASVLLRYLRDMTGGVIRPSDADPQIRRQVRRADISGLIRAFVDAADPASYLASVAPDHPAYLALQDALAGAPDLTVPDHLPSVPPAIWRVGMRGDGVLPLRVRLESIGFSAQSQDPRLYDAALSDAVARYQGAAGLPADGVAGPQTIAALNGDPAARSDRRSRRLMVALERMRWMAGEDLDARHVWVNIPEYTARIMDGGHEVFRTRVVVGKTEHDMRTPEFSDQMEYVVVNPRWNVPRSITVKEYLPRLKANRYAVSHLDVIDGRGNVVARDRVDFARYTASNFPYRMRQKPSDDNALGLVKFIFPNPWNIYLHDTPTKHLFSQSRRAYSHGCVRVGDPFDLATQLLSQQSQDPRGMFDRALARDREVWLQLTPNVPVHLVYFTAFPDETGQIRFFDDIYGRDAAIWDRLQAAGLDLNSESD</sequence>
<feature type="active site" description="Proton donor/acceptor" evidence="7">
    <location>
        <position position="436"/>
    </location>
</feature>
<keyword evidence="11" id="KW-1185">Reference proteome</keyword>
<feature type="domain" description="L,D-TPase catalytic" evidence="9">
    <location>
        <begin position="304"/>
        <end position="480"/>
    </location>
</feature>
<evidence type="ECO:0000256" key="1">
    <source>
        <dbReference type="ARBA" id="ARBA00004752"/>
    </source>
</evidence>
<dbReference type="CDD" id="cd16913">
    <property type="entry name" value="YkuD_like"/>
    <property type="match status" value="1"/>
</dbReference>
<comment type="similarity">
    <text evidence="2">Belongs to the YkuD family.</text>
</comment>
<dbReference type="SUPFAM" id="SSF47090">
    <property type="entry name" value="PGBD-like"/>
    <property type="match status" value="1"/>
</dbReference>
<dbReference type="InterPro" id="IPR038063">
    <property type="entry name" value="Transpep_catalytic_dom"/>
</dbReference>
<keyword evidence="6 7" id="KW-0961">Cell wall biogenesis/degradation</keyword>
<organism evidence="10 11">
    <name type="scientific">Paracoccus maritimus</name>
    <dbReference type="NCBI Taxonomy" id="2933292"/>
    <lineage>
        <taxon>Bacteria</taxon>
        <taxon>Pseudomonadati</taxon>
        <taxon>Pseudomonadota</taxon>
        <taxon>Alphaproteobacteria</taxon>
        <taxon>Rhodobacterales</taxon>
        <taxon>Paracoccaceae</taxon>
        <taxon>Paracoccus</taxon>
    </lineage>
</organism>
<dbReference type="Gene3D" id="1.10.101.10">
    <property type="entry name" value="PGBD-like superfamily/PGBD"/>
    <property type="match status" value="1"/>
</dbReference>
<feature type="active site" description="Nucleophile" evidence="7">
    <location>
        <position position="455"/>
    </location>
</feature>
<dbReference type="InterPro" id="IPR052905">
    <property type="entry name" value="LD-transpeptidase_YkuD-like"/>
</dbReference>
<keyword evidence="3" id="KW-0808">Transferase</keyword>
<dbReference type="Pfam" id="PF20142">
    <property type="entry name" value="Scaffold"/>
    <property type="match status" value="1"/>
</dbReference>
<evidence type="ECO:0000256" key="4">
    <source>
        <dbReference type="ARBA" id="ARBA00022960"/>
    </source>
</evidence>
<dbReference type="InterPro" id="IPR045380">
    <property type="entry name" value="LD_TPept_scaffold_dom"/>
</dbReference>
<dbReference type="PANTHER" id="PTHR41533:SF2">
    <property type="entry name" value="BLR7131 PROTEIN"/>
    <property type="match status" value="1"/>
</dbReference>
<dbReference type="PROSITE" id="PS52029">
    <property type="entry name" value="LD_TPASE"/>
    <property type="match status" value="1"/>
</dbReference>
<keyword evidence="8" id="KW-0732">Signal</keyword>
<dbReference type="InterPro" id="IPR002477">
    <property type="entry name" value="Peptidoglycan-bd-like"/>
</dbReference>
<evidence type="ECO:0000256" key="5">
    <source>
        <dbReference type="ARBA" id="ARBA00022984"/>
    </source>
</evidence>